<reference evidence="2" key="1">
    <citation type="submission" date="2019-06" db="EMBL/GenBank/DDBJ databases">
        <authorList>
            <person name="Murdoch R.W."/>
            <person name="Fathepure B."/>
        </authorList>
    </citation>
    <scope>NUCLEOTIDE SEQUENCE</scope>
</reference>
<sequence length="252" mass="27081">MPVRDDVRCRAQPRLYVSGARRLHSYAGSGRSCAASVRRSRAVPVASHTAHGRARPTDPGMPVRDDVRCRAQSRLYVSGARRLHNYAGSGRSCAAGARPITERCRSVAHGPRPCTTYPPGCPSATMSGAGRSRACTFRGRGGYTATQVRVGRAPQACDVPERCRRRRTRPTAVHDLPTRVCPSATMPVAGCSGACVFRGRGGYTASPAGPPAARYGGRHRRPARSSHSSGCRRCPCPCGRVSATRREGRSRW</sequence>
<evidence type="ECO:0000256" key="1">
    <source>
        <dbReference type="SAM" id="MobiDB-lite"/>
    </source>
</evidence>
<protein>
    <submittedName>
        <fullName evidence="2">Uncharacterized protein</fullName>
    </submittedName>
</protein>
<feature type="region of interest" description="Disordered" evidence="1">
    <location>
        <begin position="37"/>
        <end position="64"/>
    </location>
</feature>
<evidence type="ECO:0000313" key="2">
    <source>
        <dbReference type="EMBL" id="QEA07866.1"/>
    </source>
</evidence>
<name>A0A5B8RGY0_9ZZZZ</name>
<feature type="compositionally biased region" description="Low complexity" evidence="1">
    <location>
        <begin position="37"/>
        <end position="47"/>
    </location>
</feature>
<feature type="region of interest" description="Disordered" evidence="1">
    <location>
        <begin position="206"/>
        <end position="233"/>
    </location>
</feature>
<dbReference type="EMBL" id="MN079431">
    <property type="protein sequence ID" value="QEA07866.1"/>
    <property type="molecule type" value="Genomic_DNA"/>
</dbReference>
<organism evidence="2">
    <name type="scientific">uncultured organism</name>
    <dbReference type="NCBI Taxonomy" id="155900"/>
    <lineage>
        <taxon>unclassified sequences</taxon>
        <taxon>environmental samples</taxon>
    </lineage>
</organism>
<accession>A0A5B8RGY0</accession>
<dbReference type="AlphaFoldDB" id="A0A5B8RGY0"/>
<proteinExistence type="predicted"/>
<gene>
    <name evidence="2" type="ORF">KBTEX_04231</name>
</gene>